<organism evidence="3 4">
    <name type="scientific">Angiostrongylus cantonensis</name>
    <name type="common">Rat lungworm</name>
    <dbReference type="NCBI Taxonomy" id="6313"/>
    <lineage>
        <taxon>Eukaryota</taxon>
        <taxon>Metazoa</taxon>
        <taxon>Ecdysozoa</taxon>
        <taxon>Nematoda</taxon>
        <taxon>Chromadorea</taxon>
        <taxon>Rhabditida</taxon>
        <taxon>Rhabditina</taxon>
        <taxon>Rhabditomorpha</taxon>
        <taxon>Strongyloidea</taxon>
        <taxon>Metastrongylidae</taxon>
        <taxon>Angiostrongylus</taxon>
    </lineage>
</organism>
<dbReference type="InterPro" id="IPR029312">
    <property type="entry name" value="FANCI_HD2"/>
</dbReference>
<dbReference type="PANTHER" id="PTHR21818">
    <property type="entry name" value="BC025462 PROTEIN"/>
    <property type="match status" value="1"/>
</dbReference>
<sequence length="1057" mass="119642">MQDRPSQRSSSSQPSTGTQFGTQKGGNKVSIDTFVDKFIEHGKKLESKRKSGQEETFVANVRVVVRQIADERRQGRVFNFLRSTVDKDNASKLTDFYSSWCQLTSLLDEEDRVSCRVAGLRLALEVLSINPVICLYVSTLYDEAVKQIQLCDSGQILPLLETHSGTLAVPSLSNRCLSMDDMIEKYLDERALEDLLDVEQRSTTTSKCVNLLLILDNKSLGVKISNDDLECRRRRLLHYIVFRGTVRLQCYNGAEWVASSRPGQADDVVPYRFRLHDQLFYQVLGSMCTCISEPGMVMCSEFGFLLAFALCSIDRYKTSMVLELTKAFQKLWTFRENIHEFGWIENSGLGEVVDIAEDQVTCLVKRLGEDVEAHNLLSDPTVLLMQSLLKLPSTVEITIVDGRVADGYPIWLFASKVLVKLVISRRKELGTHLAMIIELVTTSSTSVAFICVDMLVDIVRQCTLDVLNNWRELETLFKNICYIRRDISVSLVRHYRTAVYLGFAEEGKRNSPMAGQCLDFLVSHAATTPEWKAETMCMTDGGVVTLVEPLPHLVQAIQCLLSEEVVADIAPTQTQIGVNVQKNANDLIDSWVLKASNEDVHDLGVDKLSEWNPATARGCANLLFARMMLNVYDVLIEHEWSRFHGSQRFLLDYYTSTSCADWIESLELAYPSKTRALEAYANILLYLSTKYRSQPIKVIPIYLNATLTRGGEKTLSTNGSLVRHCHLFVTKLLPAILAVDRKEGEERRRISVELERQAKLIFKICSALMKMMDNPKCFMTMFKFTMGMLEKNVIANNFTLRELLKWLCNLAMKCMDSDNEVEEALNTIADNLVQVLSEEVSLLVQMCEIFPVILQPILQVDEVLTAALTKCSHCCQLTSRLLPLHSQFAVERERLVQTLTALFSAIEMPVDLMLSNVKTVPEMVEWKSLTLLGKLLKERLQAIMAIADEHVGIFNPEEARGSRKKSVRKDEVIYVKYVRAREALQSRILLMSEALKEDRLNFQVKNDDGEPREKKIKATQTMGGSDEQENEELTKNSEEEDGVTDEDEDSSVQSVVY</sequence>
<dbReference type="InterPro" id="IPR026171">
    <property type="entry name" value="FANCI"/>
</dbReference>
<proteinExistence type="predicted"/>
<feature type="compositionally biased region" description="Basic and acidic residues" evidence="1">
    <location>
        <begin position="1002"/>
        <end position="1013"/>
    </location>
</feature>
<evidence type="ECO:0000256" key="1">
    <source>
        <dbReference type="SAM" id="MobiDB-lite"/>
    </source>
</evidence>
<dbReference type="AlphaFoldDB" id="A0A0K0DIR9"/>
<dbReference type="Pfam" id="PF14680">
    <property type="entry name" value="FANCI_HD2"/>
    <property type="match status" value="1"/>
</dbReference>
<evidence type="ECO:0000313" key="3">
    <source>
        <dbReference type="Proteomes" id="UP000035642"/>
    </source>
</evidence>
<dbReference type="Proteomes" id="UP000035642">
    <property type="component" value="Unassembled WGS sequence"/>
</dbReference>
<keyword evidence="3" id="KW-1185">Reference proteome</keyword>
<feature type="region of interest" description="Disordered" evidence="1">
    <location>
        <begin position="1"/>
        <end position="28"/>
    </location>
</feature>
<name>A0A0K0DIR9_ANGCA</name>
<dbReference type="STRING" id="6313.A0A0K0DIR9"/>
<reference evidence="4" key="2">
    <citation type="submission" date="2016-04" db="UniProtKB">
        <authorList>
            <consortium name="WormBaseParasite"/>
        </authorList>
    </citation>
    <scope>IDENTIFICATION</scope>
</reference>
<dbReference type="GO" id="GO:0006281">
    <property type="term" value="P:DNA repair"/>
    <property type="evidence" value="ECO:0007669"/>
    <property type="project" value="InterPro"/>
</dbReference>
<feature type="region of interest" description="Disordered" evidence="1">
    <location>
        <begin position="1002"/>
        <end position="1057"/>
    </location>
</feature>
<evidence type="ECO:0000259" key="2">
    <source>
        <dbReference type="Pfam" id="PF14680"/>
    </source>
</evidence>
<reference evidence="3" key="1">
    <citation type="submission" date="2012-09" db="EMBL/GenBank/DDBJ databases">
        <authorList>
            <person name="Martin A.A."/>
        </authorList>
    </citation>
    <scope>NUCLEOTIDE SEQUENCE</scope>
</reference>
<dbReference type="WBParaSite" id="ACAC_0001121901-mRNA-1">
    <property type="protein sequence ID" value="ACAC_0001121901-mRNA-1"/>
    <property type="gene ID" value="ACAC_0001121901"/>
</dbReference>
<dbReference type="GO" id="GO:0070182">
    <property type="term" value="F:DNA polymerase binding"/>
    <property type="evidence" value="ECO:0007669"/>
    <property type="project" value="TreeGrafter"/>
</dbReference>
<feature type="domain" description="FANCI helical" evidence="2">
    <location>
        <begin position="496"/>
        <end position="644"/>
    </location>
</feature>
<accession>A0A0K0DIR9</accession>
<dbReference type="PANTHER" id="PTHR21818:SF0">
    <property type="entry name" value="FANCONI ANEMIA GROUP I PROTEIN"/>
    <property type="match status" value="1"/>
</dbReference>
<evidence type="ECO:0000313" key="4">
    <source>
        <dbReference type="WBParaSite" id="ACAC_0001121901-mRNA-1"/>
    </source>
</evidence>
<feature type="compositionally biased region" description="Acidic residues" evidence="1">
    <location>
        <begin position="1038"/>
        <end position="1050"/>
    </location>
</feature>
<protein>
    <submittedName>
        <fullName evidence="4">FANCI_HD2 domain-containing protein</fullName>
    </submittedName>
</protein>